<evidence type="ECO:0000313" key="2">
    <source>
        <dbReference type="Proteomes" id="UP001144978"/>
    </source>
</evidence>
<evidence type="ECO:0000313" key="1">
    <source>
        <dbReference type="EMBL" id="KAJ2965600.1"/>
    </source>
</evidence>
<dbReference type="EMBL" id="JANSHE010006949">
    <property type="protein sequence ID" value="KAJ2965600.1"/>
    <property type="molecule type" value="Genomic_DNA"/>
</dbReference>
<protein>
    <submittedName>
        <fullName evidence="1">Uncharacterized protein</fullName>
    </submittedName>
</protein>
<keyword evidence="2" id="KW-1185">Reference proteome</keyword>
<reference evidence="1" key="1">
    <citation type="submission" date="2022-08" db="EMBL/GenBank/DDBJ databases">
        <title>Genome Sequence of Pycnoporus sanguineus.</title>
        <authorList>
            <person name="Buettner E."/>
        </authorList>
    </citation>
    <scope>NUCLEOTIDE SEQUENCE</scope>
    <source>
        <strain evidence="1">CG-C14</strain>
    </source>
</reference>
<accession>A0ACC1MF18</accession>
<comment type="caution">
    <text evidence="1">The sequence shown here is derived from an EMBL/GenBank/DDBJ whole genome shotgun (WGS) entry which is preliminary data.</text>
</comment>
<sequence length="283" mass="31378">MSASVRAGSPTPLNPHRARKTLAAEPAFFRSTTSQPVSQPASRHRAIAVTLGASRRVLRSPAPFALSSASAATASAAASASLDDEEREEFERAVRPVKMVLVKIRRLAFKIVHSTTLIKPAWEAILSELGLGLRLIPCDVKTRWNSTFDMLRTALDYKTALDTLCSRREHGLRAFELTSEEWGIAQELCDTLKIFKDATLFFSRDTPNLAMVIPAMDHIDTYLTNCTRAGHALSEPISSSLRTAKKTLNRYYKLSDMSATYRIAMGKFLSAFFECSRQTHVLP</sequence>
<name>A0ACC1MF18_9APHY</name>
<organism evidence="1 2">
    <name type="scientific">Trametes sanguinea</name>
    <dbReference type="NCBI Taxonomy" id="158606"/>
    <lineage>
        <taxon>Eukaryota</taxon>
        <taxon>Fungi</taxon>
        <taxon>Dikarya</taxon>
        <taxon>Basidiomycota</taxon>
        <taxon>Agaricomycotina</taxon>
        <taxon>Agaricomycetes</taxon>
        <taxon>Polyporales</taxon>
        <taxon>Polyporaceae</taxon>
        <taxon>Trametes</taxon>
    </lineage>
</organism>
<proteinExistence type="predicted"/>
<gene>
    <name evidence="1" type="ORF">NUW54_g14065</name>
</gene>
<dbReference type="Proteomes" id="UP001144978">
    <property type="component" value="Unassembled WGS sequence"/>
</dbReference>